<evidence type="ECO:0000313" key="2">
    <source>
        <dbReference type="Proteomes" id="UP001144280"/>
    </source>
</evidence>
<gene>
    <name evidence="1" type="ORF">Pa4123_61600</name>
</gene>
<dbReference type="Proteomes" id="UP001144280">
    <property type="component" value="Unassembled WGS sequence"/>
</dbReference>
<proteinExistence type="predicted"/>
<evidence type="ECO:0000313" key="1">
    <source>
        <dbReference type="EMBL" id="GLI00884.1"/>
    </source>
</evidence>
<sequence length="273" mass="30216">MPDNATLVLAQSARDGAWEHAAWRRASRPFIGYADRLRAFGCEFGTVPTAEFADFIPATCIARYSLRRAGQGGSVSFYHEWRKPVQQPSSWYVSVVWRTRLDPTHASPDPTHASPEQAEPAVFDFPPRQVTAGETVLALREAALAVAEALDGPHCHHEPTFPQWLYGRLAPWMVRMRLPLAHDDAGYLYAPDVRQAIASLDADHVIGVEALLALRTVATVLDPLFHNLRSAELVEGTARLDRTVEGIGADQLIDLRDALRHIVSRRHAPPATP</sequence>
<protein>
    <submittedName>
        <fullName evidence="1">Uncharacterized protein</fullName>
    </submittedName>
</protein>
<keyword evidence="2" id="KW-1185">Reference proteome</keyword>
<organism evidence="1 2">
    <name type="scientific">Phytohabitans aurantiacus</name>
    <dbReference type="NCBI Taxonomy" id="3016789"/>
    <lineage>
        <taxon>Bacteria</taxon>
        <taxon>Bacillati</taxon>
        <taxon>Actinomycetota</taxon>
        <taxon>Actinomycetes</taxon>
        <taxon>Micromonosporales</taxon>
        <taxon>Micromonosporaceae</taxon>
    </lineage>
</organism>
<name>A0ABQ5R278_9ACTN</name>
<comment type="caution">
    <text evidence="1">The sequence shown here is derived from an EMBL/GenBank/DDBJ whole genome shotgun (WGS) entry which is preliminary data.</text>
</comment>
<dbReference type="RefSeq" id="WP_281901491.1">
    <property type="nucleotide sequence ID" value="NZ_BSDI01000037.1"/>
</dbReference>
<reference evidence="1" key="1">
    <citation type="submission" date="2022-12" db="EMBL/GenBank/DDBJ databases">
        <title>New Phytohabitans aurantiacus sp. RD004123 nov., an actinomycete isolated from soil.</title>
        <authorList>
            <person name="Triningsih D.W."/>
            <person name="Harunari E."/>
            <person name="Igarashi Y."/>
        </authorList>
    </citation>
    <scope>NUCLEOTIDE SEQUENCE</scope>
    <source>
        <strain evidence="1">RD004123</strain>
    </source>
</reference>
<accession>A0ABQ5R278</accession>
<dbReference type="EMBL" id="BSDI01000037">
    <property type="protein sequence ID" value="GLI00884.1"/>
    <property type="molecule type" value="Genomic_DNA"/>
</dbReference>